<dbReference type="PROSITE" id="PS50110">
    <property type="entry name" value="RESPONSE_REGULATORY"/>
    <property type="match status" value="1"/>
</dbReference>
<accession>A0A5M3VSA4</accession>
<evidence type="ECO:0000313" key="4">
    <source>
        <dbReference type="EMBL" id="GER99393.1"/>
    </source>
</evidence>
<dbReference type="Gene3D" id="3.40.50.2300">
    <property type="match status" value="1"/>
</dbReference>
<dbReference type="InterPro" id="IPR011006">
    <property type="entry name" value="CheY-like_superfamily"/>
</dbReference>
<organism evidence="4 5">
    <name type="scientific">Acrocarpospora corrugata</name>
    <dbReference type="NCBI Taxonomy" id="35763"/>
    <lineage>
        <taxon>Bacteria</taxon>
        <taxon>Bacillati</taxon>
        <taxon>Actinomycetota</taxon>
        <taxon>Actinomycetes</taxon>
        <taxon>Streptosporangiales</taxon>
        <taxon>Streptosporangiaceae</taxon>
        <taxon>Acrocarpospora</taxon>
    </lineage>
</organism>
<dbReference type="PANTHER" id="PTHR44591">
    <property type="entry name" value="STRESS RESPONSE REGULATOR PROTEIN 1"/>
    <property type="match status" value="1"/>
</dbReference>
<reference evidence="4 5" key="1">
    <citation type="submission" date="2019-10" db="EMBL/GenBank/DDBJ databases">
        <title>Whole genome shotgun sequence of Acrocarpospora corrugata NBRC 13972.</title>
        <authorList>
            <person name="Ichikawa N."/>
            <person name="Kimura A."/>
            <person name="Kitahashi Y."/>
            <person name="Komaki H."/>
            <person name="Oguchi A."/>
        </authorList>
    </citation>
    <scope>NUCLEOTIDE SEQUENCE [LARGE SCALE GENOMIC DNA]</scope>
    <source>
        <strain evidence="4 5">NBRC 13972</strain>
    </source>
</reference>
<evidence type="ECO:0000259" key="3">
    <source>
        <dbReference type="PROSITE" id="PS50110"/>
    </source>
</evidence>
<sequence length="111" mass="11616">MPRSVLIVDDHEGFRLAARALLEAGGFVVVGDAATAAEAVAAVDRLRPDVVLLDIQLPGLDGFAVAARLSGPAEIVFVSSRDAATYGPRLKNARFLPKHELSGAALRDLLG</sequence>
<feature type="domain" description="Response regulatory" evidence="3">
    <location>
        <begin position="4"/>
        <end position="111"/>
    </location>
</feature>
<comment type="caution">
    <text evidence="4">The sequence shown here is derived from an EMBL/GenBank/DDBJ whole genome shotgun (WGS) entry which is preliminary data.</text>
</comment>
<dbReference type="Pfam" id="PF00072">
    <property type="entry name" value="Response_reg"/>
    <property type="match status" value="1"/>
</dbReference>
<dbReference type="GO" id="GO:0000160">
    <property type="term" value="P:phosphorelay signal transduction system"/>
    <property type="evidence" value="ECO:0007669"/>
    <property type="project" value="InterPro"/>
</dbReference>
<dbReference type="SUPFAM" id="SSF52172">
    <property type="entry name" value="CheY-like"/>
    <property type="match status" value="1"/>
</dbReference>
<dbReference type="Proteomes" id="UP000334990">
    <property type="component" value="Unassembled WGS sequence"/>
</dbReference>
<dbReference type="InterPro" id="IPR050595">
    <property type="entry name" value="Bact_response_regulator"/>
</dbReference>
<dbReference type="EMBL" id="BLAD01000040">
    <property type="protein sequence ID" value="GER99393.1"/>
    <property type="molecule type" value="Genomic_DNA"/>
</dbReference>
<dbReference type="PANTHER" id="PTHR44591:SF18">
    <property type="entry name" value="REGULATORY PROTEIN"/>
    <property type="match status" value="1"/>
</dbReference>
<evidence type="ECO:0000256" key="1">
    <source>
        <dbReference type="ARBA" id="ARBA00022553"/>
    </source>
</evidence>
<dbReference type="AlphaFoldDB" id="A0A5M3VSA4"/>
<dbReference type="OrthoDB" id="7352332at2"/>
<keyword evidence="1 2" id="KW-0597">Phosphoprotein</keyword>
<name>A0A5M3VSA4_9ACTN</name>
<dbReference type="InterPro" id="IPR001789">
    <property type="entry name" value="Sig_transdc_resp-reg_receiver"/>
</dbReference>
<dbReference type="SMART" id="SM00448">
    <property type="entry name" value="REC"/>
    <property type="match status" value="1"/>
</dbReference>
<evidence type="ECO:0000256" key="2">
    <source>
        <dbReference type="PROSITE-ProRule" id="PRU00169"/>
    </source>
</evidence>
<feature type="modified residue" description="4-aspartylphosphate" evidence="2">
    <location>
        <position position="54"/>
    </location>
</feature>
<keyword evidence="5" id="KW-1185">Reference proteome</keyword>
<dbReference type="RefSeq" id="WP_155335804.1">
    <property type="nucleotide sequence ID" value="NZ_BAAABN010000042.1"/>
</dbReference>
<evidence type="ECO:0000313" key="5">
    <source>
        <dbReference type="Proteomes" id="UP000334990"/>
    </source>
</evidence>
<gene>
    <name evidence="4" type="ORF">Acor_14570</name>
</gene>
<proteinExistence type="predicted"/>
<protein>
    <recommendedName>
        <fullName evidence="3">Response regulatory domain-containing protein</fullName>
    </recommendedName>
</protein>